<accession>S4VRW1</accession>
<proteinExistence type="predicted"/>
<dbReference type="EMBL" id="KC977570">
    <property type="protein sequence ID" value="AGO83017.1"/>
    <property type="molecule type" value="Genomic_DNA"/>
</dbReference>
<evidence type="ECO:0000313" key="3">
    <source>
        <dbReference type="Proteomes" id="UP000201566"/>
    </source>
</evidence>
<dbReference type="KEGG" id="vg:16512095"/>
<sequence>MWGTSTSAQRRRASPLLTPKEAPRTDATAIACCVGKASALDVLHALSVMKEVAAAKHEALGTWIEAARRVDDRIVEIVGAGDAVLAKALALDTQTTVDAAAVVSARDLWYKRISNTWYDTSHSISEIDHTLDTLDRLASVAVEILDTDLLRALEREATAWREAQRMARVTAVADRLVQCFEGIVEPLGGVVPASEAIRDAWGIMQSGNYMHVLTTMAGSPNRSAAFLVFARIIDVIDPRVDLVGSMDQAVERFCLPAEHAAIDSATD</sequence>
<protein>
    <submittedName>
        <fullName evidence="2">Uncharacterized protein</fullName>
    </submittedName>
</protein>
<reference evidence="2 3" key="1">
    <citation type="journal article" date="2013" name="Science">
        <title>Pandoraviruses: amoeba viruses with genomes up to 2.5 Mb reaching that of parasitic eukaryotes.</title>
        <authorList>
            <person name="Philippe N."/>
            <person name="Legendre M."/>
            <person name="Doutre G."/>
            <person name="Coute Y."/>
            <person name="Poirot O."/>
            <person name="Lescot M."/>
            <person name="Arslan D."/>
            <person name="Seltzer V."/>
            <person name="Bertaux L."/>
            <person name="Bruley C."/>
            <person name="Garin J."/>
            <person name="Claverie J.M."/>
            <person name="Abergel C."/>
        </authorList>
    </citation>
    <scope>NUCLEOTIDE SEQUENCE [LARGE SCALE GENOMIC DNA]</scope>
    <source>
        <strain evidence="2">Melbourne</strain>
    </source>
</reference>
<feature type="region of interest" description="Disordered" evidence="1">
    <location>
        <begin position="1"/>
        <end position="20"/>
    </location>
</feature>
<dbReference type="GeneID" id="16512095"/>
<name>S4VRW1_9VIRU</name>
<evidence type="ECO:0000313" key="2">
    <source>
        <dbReference type="EMBL" id="AGO83017.1"/>
    </source>
</evidence>
<evidence type="ECO:0000256" key="1">
    <source>
        <dbReference type="SAM" id="MobiDB-lite"/>
    </source>
</evidence>
<dbReference type="Proteomes" id="UP000201566">
    <property type="component" value="Segment"/>
</dbReference>
<organism evidence="2 3">
    <name type="scientific">Pandoravirus dulcis</name>
    <dbReference type="NCBI Taxonomy" id="1349409"/>
    <lineage>
        <taxon>Viruses</taxon>
        <taxon>Pandoravirus</taxon>
    </lineage>
</organism>
<gene>
    <name evidence="2" type="ORF">pdul_cds_811</name>
</gene>
<dbReference type="RefSeq" id="YP_008319686.1">
    <property type="nucleotide sequence ID" value="NC_021858.1"/>
</dbReference>